<accession>A0A6A5ZLD0</accession>
<gene>
    <name evidence="2" type="ORF">BDV96DRAFT_684651</name>
</gene>
<organism evidence="2 3">
    <name type="scientific">Lophiotrema nucula</name>
    <dbReference type="NCBI Taxonomy" id="690887"/>
    <lineage>
        <taxon>Eukaryota</taxon>
        <taxon>Fungi</taxon>
        <taxon>Dikarya</taxon>
        <taxon>Ascomycota</taxon>
        <taxon>Pezizomycotina</taxon>
        <taxon>Dothideomycetes</taxon>
        <taxon>Pleosporomycetidae</taxon>
        <taxon>Pleosporales</taxon>
        <taxon>Lophiotremataceae</taxon>
        <taxon>Lophiotrema</taxon>
    </lineage>
</organism>
<proteinExistence type="predicted"/>
<feature type="compositionally biased region" description="Low complexity" evidence="1">
    <location>
        <begin position="14"/>
        <end position="23"/>
    </location>
</feature>
<feature type="region of interest" description="Disordered" evidence="1">
    <location>
        <begin position="1"/>
        <end position="41"/>
    </location>
</feature>
<keyword evidence="3" id="KW-1185">Reference proteome</keyword>
<dbReference type="EMBL" id="ML977316">
    <property type="protein sequence ID" value="KAF2119041.1"/>
    <property type="molecule type" value="Genomic_DNA"/>
</dbReference>
<dbReference type="AlphaFoldDB" id="A0A6A5ZLD0"/>
<protein>
    <submittedName>
        <fullName evidence="2">Uncharacterized protein</fullName>
    </submittedName>
</protein>
<evidence type="ECO:0000256" key="1">
    <source>
        <dbReference type="SAM" id="MobiDB-lite"/>
    </source>
</evidence>
<feature type="compositionally biased region" description="Polar residues" evidence="1">
    <location>
        <begin position="343"/>
        <end position="356"/>
    </location>
</feature>
<evidence type="ECO:0000313" key="3">
    <source>
        <dbReference type="Proteomes" id="UP000799770"/>
    </source>
</evidence>
<feature type="compositionally biased region" description="Basic and acidic residues" evidence="1">
    <location>
        <begin position="329"/>
        <end position="342"/>
    </location>
</feature>
<dbReference type="Proteomes" id="UP000799770">
    <property type="component" value="Unassembled WGS sequence"/>
</dbReference>
<name>A0A6A5ZLD0_9PLEO</name>
<feature type="region of interest" description="Disordered" evidence="1">
    <location>
        <begin position="329"/>
        <end position="356"/>
    </location>
</feature>
<reference evidence="2" key="1">
    <citation type="journal article" date="2020" name="Stud. Mycol.">
        <title>101 Dothideomycetes genomes: a test case for predicting lifestyles and emergence of pathogens.</title>
        <authorList>
            <person name="Haridas S."/>
            <person name="Albert R."/>
            <person name="Binder M."/>
            <person name="Bloem J."/>
            <person name="Labutti K."/>
            <person name="Salamov A."/>
            <person name="Andreopoulos B."/>
            <person name="Baker S."/>
            <person name="Barry K."/>
            <person name="Bills G."/>
            <person name="Bluhm B."/>
            <person name="Cannon C."/>
            <person name="Castanera R."/>
            <person name="Culley D."/>
            <person name="Daum C."/>
            <person name="Ezra D."/>
            <person name="Gonzalez J."/>
            <person name="Henrissat B."/>
            <person name="Kuo A."/>
            <person name="Liang C."/>
            <person name="Lipzen A."/>
            <person name="Lutzoni F."/>
            <person name="Magnuson J."/>
            <person name="Mondo S."/>
            <person name="Nolan M."/>
            <person name="Ohm R."/>
            <person name="Pangilinan J."/>
            <person name="Park H.-J."/>
            <person name="Ramirez L."/>
            <person name="Alfaro M."/>
            <person name="Sun H."/>
            <person name="Tritt A."/>
            <person name="Yoshinaga Y."/>
            <person name="Zwiers L.-H."/>
            <person name="Turgeon B."/>
            <person name="Goodwin S."/>
            <person name="Spatafora J."/>
            <person name="Crous P."/>
            <person name="Grigoriev I."/>
        </authorList>
    </citation>
    <scope>NUCLEOTIDE SEQUENCE</scope>
    <source>
        <strain evidence="2">CBS 627.86</strain>
    </source>
</reference>
<evidence type="ECO:0000313" key="2">
    <source>
        <dbReference type="EMBL" id="KAF2119041.1"/>
    </source>
</evidence>
<feature type="region of interest" description="Disordered" evidence="1">
    <location>
        <begin position="240"/>
        <end position="290"/>
    </location>
</feature>
<sequence>MDYTQDMSLRSGEASSAKVASAATTDESEMSKTPRDATNASNIEGKQYLRDFFFGRKSLNSLVDRSYPINYGKILAQPIYMPDEFDGERKPTFRVSEFLVFKKPSTGHDTDAFEANNQPVALEDTVAKAPRLSDTAEAADERPYLTPEEKNEKIAQPPTVNTALPSIQSQDRDEDEYYRADLASDSFGVTNNNQAYRYWENKAEVLRHQQRHGIDSNPLDTIDARPDAHDQQMETNLCEADSKHQFSDSNIDSTGPDLTDFDEDDGKVKKSGEAVNATVGPPPKPPVPTTLLDDQKKQILEVIQRIQKQSAEAQKPKTRAERRRAELAAKKNKGKGKEKVISEEQTLQSVPAETESGQQVRIFNLSNGSVGSPATLMKLADGGNDEELKKVMGLIANGAKSKKK</sequence>